<keyword evidence="8" id="KW-1185">Reference proteome</keyword>
<comment type="caution">
    <text evidence="7">The sequence shown here is derived from an EMBL/GenBank/DDBJ whole genome shotgun (WGS) entry which is preliminary data.</text>
</comment>
<sequence>MNSKALYLRLLGYVAPYWRVFALAVLAIIVMAMTDPILAALIQPLLDGGFVDKDPVMMKWMPIYLIILFSIKGLSMLASNVGMTWVASRLVMDLRVAMFSKILTLPTSEFDKTSSGVLLSKVTYDVNRVMAAATEALIILVRDSLTVLGLLAWMFYLNWMLSLIVFTVLPLTIVIIRLVSRRLRRMNTSMQDAMGYITRVLEEAIGG</sequence>
<name>A0A176S0E0_9GAMM</name>
<feature type="non-terminal residue" evidence="7">
    <location>
        <position position="207"/>
    </location>
</feature>
<evidence type="ECO:0000256" key="4">
    <source>
        <dbReference type="ARBA" id="ARBA00023136"/>
    </source>
</evidence>
<keyword evidence="7" id="KW-0067">ATP-binding</keyword>
<feature type="transmembrane region" description="Helical" evidence="5">
    <location>
        <begin position="129"/>
        <end position="153"/>
    </location>
</feature>
<dbReference type="InterPro" id="IPR039421">
    <property type="entry name" value="Type_1_exporter"/>
</dbReference>
<dbReference type="CDD" id="cd18552">
    <property type="entry name" value="ABC_6TM_MsbA_like"/>
    <property type="match status" value="1"/>
</dbReference>
<dbReference type="AlphaFoldDB" id="A0A176S0E0"/>
<gene>
    <name evidence="7" type="ORF">THIOM_002774</name>
</gene>
<evidence type="ECO:0000256" key="3">
    <source>
        <dbReference type="ARBA" id="ARBA00022989"/>
    </source>
</evidence>
<evidence type="ECO:0000256" key="1">
    <source>
        <dbReference type="ARBA" id="ARBA00004651"/>
    </source>
</evidence>
<feature type="transmembrane region" description="Helical" evidence="5">
    <location>
        <begin position="62"/>
        <end position="86"/>
    </location>
</feature>
<feature type="transmembrane region" description="Helical" evidence="5">
    <location>
        <begin position="20"/>
        <end position="42"/>
    </location>
</feature>
<reference evidence="7 8" key="1">
    <citation type="submission" date="2016-05" db="EMBL/GenBank/DDBJ databases">
        <title>Single-cell genome of chain-forming Candidatus Thiomargarita nelsonii and comparison to other large sulfur-oxidizing bacteria.</title>
        <authorList>
            <person name="Winkel M."/>
            <person name="Salman V."/>
            <person name="Woyke T."/>
            <person name="Schulz-Vogt H."/>
            <person name="Richter M."/>
            <person name="Flood B."/>
            <person name="Bailey J."/>
            <person name="Amann R."/>
            <person name="Mussmann M."/>
        </authorList>
    </citation>
    <scope>NUCLEOTIDE SEQUENCE [LARGE SCALE GENOMIC DNA]</scope>
    <source>
        <strain evidence="7 8">THI036</strain>
    </source>
</reference>
<evidence type="ECO:0000256" key="5">
    <source>
        <dbReference type="SAM" id="Phobius"/>
    </source>
</evidence>
<dbReference type="SUPFAM" id="SSF90123">
    <property type="entry name" value="ABC transporter transmembrane region"/>
    <property type="match status" value="1"/>
</dbReference>
<dbReference type="Pfam" id="PF00664">
    <property type="entry name" value="ABC_membrane"/>
    <property type="match status" value="1"/>
</dbReference>
<dbReference type="Proteomes" id="UP000076962">
    <property type="component" value="Unassembled WGS sequence"/>
</dbReference>
<keyword evidence="2 5" id="KW-0812">Transmembrane</keyword>
<dbReference type="PROSITE" id="PS50929">
    <property type="entry name" value="ABC_TM1F"/>
    <property type="match status" value="1"/>
</dbReference>
<dbReference type="PATRIC" id="fig|1003181.4.peg.3790"/>
<proteinExistence type="predicted"/>
<feature type="transmembrane region" description="Helical" evidence="5">
    <location>
        <begin position="159"/>
        <end position="180"/>
    </location>
</feature>
<evidence type="ECO:0000313" key="8">
    <source>
        <dbReference type="Proteomes" id="UP000076962"/>
    </source>
</evidence>
<keyword evidence="3 5" id="KW-1133">Transmembrane helix</keyword>
<dbReference type="GO" id="GO:0005886">
    <property type="term" value="C:plasma membrane"/>
    <property type="evidence" value="ECO:0007669"/>
    <property type="project" value="UniProtKB-SubCell"/>
</dbReference>
<evidence type="ECO:0000313" key="7">
    <source>
        <dbReference type="EMBL" id="OAD21455.1"/>
    </source>
</evidence>
<evidence type="ECO:0000259" key="6">
    <source>
        <dbReference type="PROSITE" id="PS50929"/>
    </source>
</evidence>
<feature type="domain" description="ABC transmembrane type-1" evidence="6">
    <location>
        <begin position="22"/>
        <end position="207"/>
    </location>
</feature>
<organism evidence="7 8">
    <name type="scientific">Candidatus Thiomargarita nelsonii</name>
    <dbReference type="NCBI Taxonomy" id="1003181"/>
    <lineage>
        <taxon>Bacteria</taxon>
        <taxon>Pseudomonadati</taxon>
        <taxon>Pseudomonadota</taxon>
        <taxon>Gammaproteobacteria</taxon>
        <taxon>Thiotrichales</taxon>
        <taxon>Thiotrichaceae</taxon>
        <taxon>Thiomargarita</taxon>
    </lineage>
</organism>
<dbReference type="EMBL" id="LUTY01001617">
    <property type="protein sequence ID" value="OAD21455.1"/>
    <property type="molecule type" value="Genomic_DNA"/>
</dbReference>
<dbReference type="GO" id="GO:0015421">
    <property type="term" value="F:ABC-type oligopeptide transporter activity"/>
    <property type="evidence" value="ECO:0007669"/>
    <property type="project" value="TreeGrafter"/>
</dbReference>
<keyword evidence="4 5" id="KW-0472">Membrane</keyword>
<dbReference type="PANTHER" id="PTHR43394:SF1">
    <property type="entry name" value="ATP-BINDING CASSETTE SUB-FAMILY B MEMBER 10, MITOCHONDRIAL"/>
    <property type="match status" value="1"/>
</dbReference>
<dbReference type="PANTHER" id="PTHR43394">
    <property type="entry name" value="ATP-DEPENDENT PERMEASE MDL1, MITOCHONDRIAL"/>
    <property type="match status" value="1"/>
</dbReference>
<keyword evidence="7" id="KW-0547">Nucleotide-binding</keyword>
<dbReference type="Gene3D" id="1.20.1560.10">
    <property type="entry name" value="ABC transporter type 1, transmembrane domain"/>
    <property type="match status" value="1"/>
</dbReference>
<dbReference type="InterPro" id="IPR036640">
    <property type="entry name" value="ABC1_TM_sf"/>
</dbReference>
<accession>A0A176S0E0</accession>
<comment type="subcellular location">
    <subcellularLocation>
        <location evidence="1">Cell membrane</location>
        <topology evidence="1">Multi-pass membrane protein</topology>
    </subcellularLocation>
</comment>
<evidence type="ECO:0000256" key="2">
    <source>
        <dbReference type="ARBA" id="ARBA00022692"/>
    </source>
</evidence>
<dbReference type="InterPro" id="IPR011527">
    <property type="entry name" value="ABC1_TM_dom"/>
</dbReference>
<protein>
    <submittedName>
        <fullName evidence="7">Lipid A export ATP-binding/permease protein MsbA</fullName>
    </submittedName>
</protein>
<dbReference type="GO" id="GO:0005524">
    <property type="term" value="F:ATP binding"/>
    <property type="evidence" value="ECO:0007669"/>
    <property type="project" value="UniProtKB-KW"/>
</dbReference>